<dbReference type="EMBL" id="DRCV01000014">
    <property type="protein sequence ID" value="HDK37444.1"/>
    <property type="molecule type" value="Genomic_DNA"/>
</dbReference>
<name>A0A831KAR9_9GAMM</name>
<comment type="caution">
    <text evidence="1">The sequence shown here is derived from an EMBL/GenBank/DDBJ whole genome shotgun (WGS) entry which is preliminary data.</text>
</comment>
<gene>
    <name evidence="1" type="ORF">ENG92_00290</name>
</gene>
<sequence>MAQGCVFTPISYCLKALLFSHFYRNKIHLRPHQLAVTRIFLAKPISINDTSHPVGWDAVSGFPSYCTDSLLGIPPSNTILA</sequence>
<reference evidence="1" key="1">
    <citation type="journal article" date="2020" name="mSystems">
        <title>Genome- and Community-Level Interaction Insights into Carbon Utilization and Element Cycling Functions of Hydrothermarchaeota in Hydrothermal Sediment.</title>
        <authorList>
            <person name="Zhou Z."/>
            <person name="Liu Y."/>
            <person name="Xu W."/>
            <person name="Pan J."/>
            <person name="Luo Z.H."/>
            <person name="Li M."/>
        </authorList>
    </citation>
    <scope>NUCLEOTIDE SEQUENCE [LARGE SCALE GENOMIC DNA]</scope>
    <source>
        <strain evidence="1">HyVt-26</strain>
    </source>
</reference>
<dbReference type="Proteomes" id="UP000885822">
    <property type="component" value="Unassembled WGS sequence"/>
</dbReference>
<protein>
    <submittedName>
        <fullName evidence="1">Uncharacterized protein</fullName>
    </submittedName>
</protein>
<evidence type="ECO:0000313" key="1">
    <source>
        <dbReference type="EMBL" id="HDK37444.1"/>
    </source>
</evidence>
<proteinExistence type="predicted"/>
<dbReference type="AlphaFoldDB" id="A0A831KAR9"/>
<organism evidence="1">
    <name type="scientific">Thiolapillus brandeum</name>
    <dbReference type="NCBI Taxonomy" id="1076588"/>
    <lineage>
        <taxon>Bacteria</taxon>
        <taxon>Pseudomonadati</taxon>
        <taxon>Pseudomonadota</taxon>
        <taxon>Gammaproteobacteria</taxon>
        <taxon>Chromatiales</taxon>
        <taxon>Sedimenticolaceae</taxon>
        <taxon>Thiolapillus</taxon>
    </lineage>
</organism>
<accession>A0A831KAR9</accession>